<dbReference type="AlphaFoldDB" id="A0A2N5UFZ0"/>
<organism evidence="3 5">
    <name type="scientific">Puccinia coronata f. sp. avenae</name>
    <dbReference type="NCBI Taxonomy" id="200324"/>
    <lineage>
        <taxon>Eukaryota</taxon>
        <taxon>Fungi</taxon>
        <taxon>Dikarya</taxon>
        <taxon>Basidiomycota</taxon>
        <taxon>Pucciniomycotina</taxon>
        <taxon>Pucciniomycetes</taxon>
        <taxon>Pucciniales</taxon>
        <taxon>Pucciniaceae</taxon>
        <taxon>Puccinia</taxon>
    </lineage>
</organism>
<feature type="region of interest" description="Disordered" evidence="1">
    <location>
        <begin position="1"/>
        <end position="51"/>
    </location>
</feature>
<name>A0A2N5UFZ0_9BASI</name>
<evidence type="ECO:0000313" key="4">
    <source>
        <dbReference type="Proteomes" id="UP000235388"/>
    </source>
</evidence>
<evidence type="ECO:0000313" key="5">
    <source>
        <dbReference type="Proteomes" id="UP000235392"/>
    </source>
</evidence>
<dbReference type="SUPFAM" id="SSF82704">
    <property type="entry name" value="AlbA-like"/>
    <property type="match status" value="1"/>
</dbReference>
<dbReference type="GO" id="GO:0003676">
    <property type="term" value="F:nucleic acid binding"/>
    <property type="evidence" value="ECO:0007669"/>
    <property type="project" value="InterPro"/>
</dbReference>
<dbReference type="InterPro" id="IPR036882">
    <property type="entry name" value="Alba-like_dom_sf"/>
</dbReference>
<reference evidence="4 5" key="1">
    <citation type="submission" date="2017-11" db="EMBL/GenBank/DDBJ databases">
        <title>De novo assembly and phasing of dikaryotic genomes from two isolates of Puccinia coronata f. sp. avenae, the causal agent of oat crown rust.</title>
        <authorList>
            <person name="Miller M.E."/>
            <person name="Zhang Y."/>
            <person name="Omidvar V."/>
            <person name="Sperschneider J."/>
            <person name="Schwessinger B."/>
            <person name="Raley C."/>
            <person name="Palmer J.M."/>
            <person name="Garnica D."/>
            <person name="Upadhyaya N."/>
            <person name="Rathjen J."/>
            <person name="Taylor J.M."/>
            <person name="Park R.F."/>
            <person name="Dodds P.N."/>
            <person name="Hirsch C.D."/>
            <person name="Kianian S.F."/>
            <person name="Figueroa M."/>
        </authorList>
    </citation>
    <scope>NUCLEOTIDE SEQUENCE [LARGE SCALE GENOMIC DNA]</scope>
    <source>
        <strain evidence="2">12NC29</strain>
        <strain evidence="3">12SD80</strain>
    </source>
</reference>
<evidence type="ECO:0000313" key="3">
    <source>
        <dbReference type="EMBL" id="PLW36659.1"/>
    </source>
</evidence>
<dbReference type="Proteomes" id="UP000235392">
    <property type="component" value="Unassembled WGS sequence"/>
</dbReference>
<evidence type="ECO:0000313" key="2">
    <source>
        <dbReference type="EMBL" id="PLW13652.1"/>
    </source>
</evidence>
<proteinExistence type="predicted"/>
<dbReference type="Proteomes" id="UP000235388">
    <property type="component" value="Unassembled WGS sequence"/>
</dbReference>
<dbReference type="OrthoDB" id="416729at2759"/>
<evidence type="ECO:0000256" key="1">
    <source>
        <dbReference type="SAM" id="MobiDB-lite"/>
    </source>
</evidence>
<feature type="compositionally biased region" description="Basic residues" evidence="1">
    <location>
        <begin position="7"/>
        <end position="18"/>
    </location>
</feature>
<comment type="caution">
    <text evidence="3">The sequence shown here is derived from an EMBL/GenBank/DDBJ whole genome shotgun (WGS) entry which is preliminary data.</text>
</comment>
<dbReference type="EMBL" id="PGCI01000156">
    <property type="protein sequence ID" value="PLW36659.1"/>
    <property type="molecule type" value="Genomic_DNA"/>
</dbReference>
<accession>A0A2N5UFZ0</accession>
<dbReference type="Gene3D" id="3.30.110.20">
    <property type="entry name" value="Alba-like domain"/>
    <property type="match status" value="1"/>
</dbReference>
<gene>
    <name evidence="2" type="ORF">PCANC_18424</name>
    <name evidence="3" type="ORF">PCASD_14130</name>
</gene>
<keyword evidence="4" id="KW-1185">Reference proteome</keyword>
<protein>
    <submittedName>
        <fullName evidence="3">Uncharacterized protein</fullName>
    </submittedName>
</protein>
<sequence>MADSKSLKQKLKKKKRRGNPSTDTILTPKEKTHLIPSQPTGEEPPQESTHELQQTIDQLLAEVSIPQIRTSSTATADGKAPSSMNRGTLRKLGQLVPNQVVQPSLVNVMGHRLLVPRNPLAAGGENGLVLTISRRTPFSVYLKRALAHLRQPHPGPLILRAMGCAISMAFSLAMAIQSHLRIATPARLLRSLSTGTVVVGDEVTPKSSDIAEPELIYQTRNQASVEINLTVKVP</sequence>
<dbReference type="EMBL" id="PGCJ01000943">
    <property type="protein sequence ID" value="PLW13652.1"/>
    <property type="molecule type" value="Genomic_DNA"/>
</dbReference>